<organism evidence="4 5">
    <name type="scientific">Clostridium sartagoforme AAU1</name>
    <dbReference type="NCBI Taxonomy" id="1202534"/>
    <lineage>
        <taxon>Bacteria</taxon>
        <taxon>Bacillati</taxon>
        <taxon>Bacillota</taxon>
        <taxon>Clostridia</taxon>
        <taxon>Eubacteriales</taxon>
        <taxon>Clostridiaceae</taxon>
        <taxon>Clostridium</taxon>
    </lineage>
</organism>
<dbReference type="GO" id="GO:0016779">
    <property type="term" value="F:nucleotidyltransferase activity"/>
    <property type="evidence" value="ECO:0007669"/>
    <property type="project" value="UniProtKB-KW"/>
</dbReference>
<keyword evidence="5" id="KW-1185">Reference proteome</keyword>
<dbReference type="SUPFAM" id="SSF50447">
    <property type="entry name" value="Translation proteins"/>
    <property type="match status" value="1"/>
</dbReference>
<dbReference type="Pfam" id="PF00009">
    <property type="entry name" value="GTP_EFTU"/>
    <property type="match status" value="1"/>
</dbReference>
<dbReference type="PROSITE" id="PS51722">
    <property type="entry name" value="G_TR_2"/>
    <property type="match status" value="1"/>
</dbReference>
<evidence type="ECO:0000256" key="2">
    <source>
        <dbReference type="ARBA" id="ARBA00023134"/>
    </source>
</evidence>
<keyword evidence="4" id="KW-0548">Nucleotidyltransferase</keyword>
<keyword evidence="4" id="KW-0808">Transferase</keyword>
<dbReference type="InterPro" id="IPR027417">
    <property type="entry name" value="P-loop_NTPase"/>
</dbReference>
<evidence type="ECO:0000313" key="4">
    <source>
        <dbReference type="EMBL" id="EOR26328.1"/>
    </source>
</evidence>
<dbReference type="InterPro" id="IPR004161">
    <property type="entry name" value="EFTu-like_2"/>
</dbReference>
<evidence type="ECO:0000259" key="3">
    <source>
        <dbReference type="PROSITE" id="PS51722"/>
    </source>
</evidence>
<dbReference type="InterPro" id="IPR000795">
    <property type="entry name" value="T_Tr_GTP-bd_dom"/>
</dbReference>
<protein>
    <submittedName>
        <fullName evidence="4">Sulfate adenylyltransferase subunit 1</fullName>
    </submittedName>
</protein>
<dbReference type="Gene3D" id="2.40.30.10">
    <property type="entry name" value="Translation factors"/>
    <property type="match status" value="1"/>
</dbReference>
<dbReference type="PANTHER" id="PTHR23115">
    <property type="entry name" value="TRANSLATION FACTOR"/>
    <property type="match status" value="1"/>
</dbReference>
<dbReference type="InterPro" id="IPR050100">
    <property type="entry name" value="TRAFAC_GTPase_members"/>
</dbReference>
<evidence type="ECO:0000256" key="1">
    <source>
        <dbReference type="ARBA" id="ARBA00022741"/>
    </source>
</evidence>
<dbReference type="EMBL" id="ASRV01000095">
    <property type="protein sequence ID" value="EOR26328.1"/>
    <property type="molecule type" value="Genomic_DNA"/>
</dbReference>
<gene>
    <name evidence="4" type="ORF">A500_08341</name>
</gene>
<dbReference type="PATRIC" id="fig|1202534.3.peg.1667"/>
<proteinExistence type="predicted"/>
<accession>R9CAM4</accession>
<dbReference type="GO" id="GO:0003924">
    <property type="term" value="F:GTPase activity"/>
    <property type="evidence" value="ECO:0007669"/>
    <property type="project" value="InterPro"/>
</dbReference>
<dbReference type="RefSeq" id="WP_016207055.1">
    <property type="nucleotide sequence ID" value="NZ_ASRV01000095.1"/>
</dbReference>
<reference evidence="4 5" key="1">
    <citation type="submission" date="2013-03" db="EMBL/GenBank/DDBJ databases">
        <title>Whole genome shotgun sequencing of Clostridium sartagoforme AAU1.</title>
        <authorList>
            <person name="Joshi C.G."/>
            <person name="Duggirala S.M."/>
            <person name="Nathani N.M."/>
            <person name="Bhatt V.D."/>
            <person name="Patel A.K."/>
            <person name="Pandya P.R."/>
            <person name="KaPatel J.A."/>
        </authorList>
    </citation>
    <scope>NUCLEOTIDE SEQUENCE [LARGE SCALE GENOMIC DNA]</scope>
    <source>
        <strain evidence="4 5">AAU1</strain>
    </source>
</reference>
<dbReference type="Pfam" id="PF03144">
    <property type="entry name" value="GTP_EFTU_D2"/>
    <property type="match status" value="1"/>
</dbReference>
<dbReference type="SUPFAM" id="SSF52540">
    <property type="entry name" value="P-loop containing nucleoside triphosphate hydrolases"/>
    <property type="match status" value="1"/>
</dbReference>
<dbReference type="Proteomes" id="UP000013988">
    <property type="component" value="Unassembled WGS sequence"/>
</dbReference>
<dbReference type="PRINTS" id="PR00315">
    <property type="entry name" value="ELONGATNFCT"/>
</dbReference>
<dbReference type="InterPro" id="IPR009000">
    <property type="entry name" value="Transl_B-barrel_sf"/>
</dbReference>
<evidence type="ECO:0000313" key="5">
    <source>
        <dbReference type="Proteomes" id="UP000013988"/>
    </source>
</evidence>
<keyword evidence="2" id="KW-0342">GTP-binding</keyword>
<comment type="caution">
    <text evidence="4">The sequence shown here is derived from an EMBL/GenBank/DDBJ whole genome shotgun (WGS) entry which is preliminary data.</text>
</comment>
<dbReference type="AlphaFoldDB" id="R9CAM4"/>
<dbReference type="GO" id="GO:0005525">
    <property type="term" value="F:GTP binding"/>
    <property type="evidence" value="ECO:0007669"/>
    <property type="project" value="UniProtKB-KW"/>
</dbReference>
<sequence length="258" mass="29504">MIINFIALYDTKSEKRYYVIIDAPGHKEFLKNMISGAASAEAALLIIDSNEGIQEQSKRHGYILSLLGIQQVYVIVNKMDLINYDEKKFNNIKSEMNAFLENLGVYPKKYIPISAYYGENLSKKSDKMNWYNGETVLEALDLFYKEKGLEEKDLRLPIQDVYKFDDRRIIVGRIESGKISEGDEIIISPSNKKTKVKSIEYFIESDKKSIEKAGRAIGITVEDEFFNKRGEVISHVNSKPLSGDTIEGNIKYIEEKTT</sequence>
<name>R9CAM4_9CLOT</name>
<dbReference type="Gene3D" id="3.40.50.300">
    <property type="entry name" value="P-loop containing nucleotide triphosphate hydrolases"/>
    <property type="match status" value="1"/>
</dbReference>
<feature type="domain" description="Tr-type G" evidence="3">
    <location>
        <begin position="1"/>
        <end position="150"/>
    </location>
</feature>
<keyword evidence="1" id="KW-0547">Nucleotide-binding</keyword>